<name>A0A927CN58_9BACL</name>
<evidence type="ECO:0000256" key="3">
    <source>
        <dbReference type="ARBA" id="ARBA00022801"/>
    </source>
</evidence>
<keyword evidence="3" id="KW-0378">Hydrolase</keyword>
<sequence length="267" mass="29355">MNRYTGKAWDEHFLPRLSRKQIAELDKENALVVLPVAAIEQHGPHLPTYTDTLINETMLTCAFEALPEGAPVWLIPPLAYGKSTEHLGIPGTLTLSATTLMAVLLDIAKSLRASGFRKLAFYNTHGGNIDLLNMMAREIRIETGLAVFQVQFDKEADPEVVRREPLIDIHGGDVETSLILASREHWVDMSEAPDEIPNLPASPTLQFKNKAFAWVMDDLSESGICGNAKLASVALGRHLYERGGKAMAAALMELVSFDMAGLRKKGH</sequence>
<evidence type="ECO:0000256" key="4">
    <source>
        <dbReference type="ARBA" id="ARBA00022833"/>
    </source>
</evidence>
<keyword evidence="7" id="KW-1185">Reference proteome</keyword>
<keyword evidence="4" id="KW-0862">Zinc</keyword>
<dbReference type="EMBL" id="JACXIY010000010">
    <property type="protein sequence ID" value="MBD2868660.1"/>
    <property type="molecule type" value="Genomic_DNA"/>
</dbReference>
<reference evidence="6" key="1">
    <citation type="submission" date="2020-09" db="EMBL/GenBank/DDBJ databases">
        <title>A novel bacterium of genus Paenibacillus, isolated from South China Sea.</title>
        <authorList>
            <person name="Huang H."/>
            <person name="Mo K."/>
            <person name="Hu Y."/>
        </authorList>
    </citation>
    <scope>NUCLEOTIDE SEQUENCE</scope>
    <source>
        <strain evidence="6">IB182493</strain>
    </source>
</reference>
<accession>A0A927CN58</accession>
<dbReference type="GO" id="GO:0009231">
    <property type="term" value="P:riboflavin biosynthetic process"/>
    <property type="evidence" value="ECO:0007669"/>
    <property type="project" value="TreeGrafter"/>
</dbReference>
<dbReference type="GO" id="GO:0016811">
    <property type="term" value="F:hydrolase activity, acting on carbon-nitrogen (but not peptide) bonds, in linear amides"/>
    <property type="evidence" value="ECO:0007669"/>
    <property type="project" value="TreeGrafter"/>
</dbReference>
<dbReference type="PANTHER" id="PTHR35005:SF1">
    <property type="entry name" value="2-AMINO-5-FORMYLAMINO-6-RIBOSYLAMINOPYRIMIDIN-4(3H)-ONE 5'-MONOPHOSPHATE DEFORMYLASE"/>
    <property type="match status" value="1"/>
</dbReference>
<protein>
    <submittedName>
        <fullName evidence="6">Creatininase family protein</fullName>
    </submittedName>
</protein>
<keyword evidence="2" id="KW-0479">Metal-binding</keyword>
<comment type="similarity">
    <text evidence="5">Belongs to the creatininase superfamily.</text>
</comment>
<evidence type="ECO:0000256" key="1">
    <source>
        <dbReference type="ARBA" id="ARBA00001947"/>
    </source>
</evidence>
<proteinExistence type="inferred from homology"/>
<comment type="caution">
    <text evidence="6">The sequence shown here is derived from an EMBL/GenBank/DDBJ whole genome shotgun (WGS) entry which is preliminary data.</text>
</comment>
<evidence type="ECO:0000256" key="2">
    <source>
        <dbReference type="ARBA" id="ARBA00022723"/>
    </source>
</evidence>
<organism evidence="6 7">
    <name type="scientific">Paenibacillus arenilitoris</name>
    <dbReference type="NCBI Taxonomy" id="2772299"/>
    <lineage>
        <taxon>Bacteria</taxon>
        <taxon>Bacillati</taxon>
        <taxon>Bacillota</taxon>
        <taxon>Bacilli</taxon>
        <taxon>Bacillales</taxon>
        <taxon>Paenibacillaceae</taxon>
        <taxon>Paenibacillus</taxon>
    </lineage>
</organism>
<dbReference type="InterPro" id="IPR024087">
    <property type="entry name" value="Creatininase-like_sf"/>
</dbReference>
<dbReference type="InterPro" id="IPR003785">
    <property type="entry name" value="Creatininase/forma_Hydrolase"/>
</dbReference>
<evidence type="ECO:0000313" key="6">
    <source>
        <dbReference type="EMBL" id="MBD2868660.1"/>
    </source>
</evidence>
<dbReference type="AlphaFoldDB" id="A0A927CN58"/>
<dbReference type="Gene3D" id="3.40.50.10310">
    <property type="entry name" value="Creatininase"/>
    <property type="match status" value="1"/>
</dbReference>
<dbReference type="GO" id="GO:0046872">
    <property type="term" value="F:metal ion binding"/>
    <property type="evidence" value="ECO:0007669"/>
    <property type="project" value="UniProtKB-KW"/>
</dbReference>
<dbReference type="Proteomes" id="UP000632125">
    <property type="component" value="Unassembled WGS sequence"/>
</dbReference>
<dbReference type="PANTHER" id="PTHR35005">
    <property type="entry name" value="3-DEHYDRO-SCYLLO-INOSOSE HYDROLASE"/>
    <property type="match status" value="1"/>
</dbReference>
<comment type="cofactor">
    <cofactor evidence="1">
        <name>Zn(2+)</name>
        <dbReference type="ChEBI" id="CHEBI:29105"/>
    </cofactor>
</comment>
<dbReference type="SUPFAM" id="SSF102215">
    <property type="entry name" value="Creatininase"/>
    <property type="match status" value="1"/>
</dbReference>
<dbReference type="Pfam" id="PF02633">
    <property type="entry name" value="Creatininase"/>
    <property type="match status" value="1"/>
</dbReference>
<gene>
    <name evidence="6" type="ORF">IDH41_08720</name>
</gene>
<dbReference type="RefSeq" id="WP_190860084.1">
    <property type="nucleotide sequence ID" value="NZ_JACXIY010000010.1"/>
</dbReference>
<evidence type="ECO:0000313" key="7">
    <source>
        <dbReference type="Proteomes" id="UP000632125"/>
    </source>
</evidence>
<evidence type="ECO:0000256" key="5">
    <source>
        <dbReference type="ARBA" id="ARBA00024029"/>
    </source>
</evidence>